<dbReference type="AlphaFoldDB" id="A0A6L2MWK7"/>
<feature type="compositionally biased region" description="Basic and acidic residues" evidence="1">
    <location>
        <begin position="597"/>
        <end position="614"/>
    </location>
</feature>
<dbReference type="Pfam" id="PF25597">
    <property type="entry name" value="SH3_retrovirus"/>
    <property type="match status" value="1"/>
</dbReference>
<feature type="domain" description="Integrase catalytic" evidence="2">
    <location>
        <begin position="56"/>
        <end position="267"/>
    </location>
</feature>
<dbReference type="EMBL" id="BKCJ010007419">
    <property type="protein sequence ID" value="GEU77172.1"/>
    <property type="molecule type" value="Genomic_DNA"/>
</dbReference>
<dbReference type="InterPro" id="IPR001584">
    <property type="entry name" value="Integrase_cat-core"/>
</dbReference>
<dbReference type="Pfam" id="PF07727">
    <property type="entry name" value="RVT_2"/>
    <property type="match status" value="1"/>
</dbReference>
<feature type="compositionally biased region" description="Basic and acidic residues" evidence="1">
    <location>
        <begin position="552"/>
        <end position="562"/>
    </location>
</feature>
<dbReference type="GO" id="GO:0003676">
    <property type="term" value="F:nucleic acid binding"/>
    <property type="evidence" value="ECO:0007669"/>
    <property type="project" value="InterPro"/>
</dbReference>
<dbReference type="InterPro" id="IPR012337">
    <property type="entry name" value="RNaseH-like_sf"/>
</dbReference>
<reference evidence="3" key="1">
    <citation type="journal article" date="2019" name="Sci. Rep.">
        <title>Draft genome of Tanacetum cinerariifolium, the natural source of mosquito coil.</title>
        <authorList>
            <person name="Yamashiro T."/>
            <person name="Shiraishi A."/>
            <person name="Satake H."/>
            <person name="Nakayama K."/>
        </authorList>
    </citation>
    <scope>NUCLEOTIDE SEQUENCE</scope>
</reference>
<comment type="caution">
    <text evidence="3">The sequence shown here is derived from an EMBL/GenBank/DDBJ whole genome shotgun (WGS) entry which is preliminary data.</text>
</comment>
<feature type="compositionally biased region" description="Acidic residues" evidence="1">
    <location>
        <begin position="631"/>
        <end position="648"/>
    </location>
</feature>
<name>A0A6L2MWK7_TANCI</name>
<dbReference type="InterPro" id="IPR057670">
    <property type="entry name" value="SH3_retrovirus"/>
</dbReference>
<dbReference type="GO" id="GO:0015074">
    <property type="term" value="P:DNA integration"/>
    <property type="evidence" value="ECO:0007669"/>
    <property type="project" value="InterPro"/>
</dbReference>
<gene>
    <name evidence="3" type="ORF">Tci_049150</name>
</gene>
<evidence type="ECO:0000256" key="1">
    <source>
        <dbReference type="SAM" id="MobiDB-lite"/>
    </source>
</evidence>
<dbReference type="PROSITE" id="PS50994">
    <property type="entry name" value="INTEGRASE"/>
    <property type="match status" value="1"/>
</dbReference>
<dbReference type="SUPFAM" id="SSF53098">
    <property type="entry name" value="Ribonuclease H-like"/>
    <property type="match status" value="1"/>
</dbReference>
<feature type="compositionally biased region" description="Basic and acidic residues" evidence="1">
    <location>
        <begin position="681"/>
        <end position="699"/>
    </location>
</feature>
<evidence type="ECO:0000313" key="3">
    <source>
        <dbReference type="EMBL" id="GEU77172.1"/>
    </source>
</evidence>
<protein>
    <recommendedName>
        <fullName evidence="2">Integrase catalytic domain-containing protein</fullName>
    </recommendedName>
</protein>
<evidence type="ECO:0000259" key="2">
    <source>
        <dbReference type="PROSITE" id="PS50994"/>
    </source>
</evidence>
<proteinExistence type="predicted"/>
<dbReference type="InterPro" id="IPR013103">
    <property type="entry name" value="RVT_2"/>
</dbReference>
<dbReference type="InterPro" id="IPR036397">
    <property type="entry name" value="RNaseH_sf"/>
</dbReference>
<organism evidence="3">
    <name type="scientific">Tanacetum cinerariifolium</name>
    <name type="common">Dalmatian daisy</name>
    <name type="synonym">Chrysanthemum cinerariifolium</name>
    <dbReference type="NCBI Taxonomy" id="118510"/>
    <lineage>
        <taxon>Eukaryota</taxon>
        <taxon>Viridiplantae</taxon>
        <taxon>Streptophyta</taxon>
        <taxon>Embryophyta</taxon>
        <taxon>Tracheophyta</taxon>
        <taxon>Spermatophyta</taxon>
        <taxon>Magnoliopsida</taxon>
        <taxon>eudicotyledons</taxon>
        <taxon>Gunneridae</taxon>
        <taxon>Pentapetalae</taxon>
        <taxon>asterids</taxon>
        <taxon>campanulids</taxon>
        <taxon>Asterales</taxon>
        <taxon>Asteraceae</taxon>
        <taxon>Asteroideae</taxon>
        <taxon>Anthemideae</taxon>
        <taxon>Anthemidinae</taxon>
        <taxon>Tanacetum</taxon>
    </lineage>
</organism>
<sequence length="747" mass="84380">MTTLAEFMIIASADNRPLPTVVEEDGTTRTRKYKEVSVAEKLQAGCDLKATNIVLQGLPPDVHRNAAWFKEKAMLAEAQEARQILDEEQLAFLTDPGIPDGKAPQTTILNTAAFQTEDLDAYDSDSDDVSNAKAVLMANLSSYGSDVISKTLCDFYENVSISRQNSVARTPQQNGVVKRRNQTLVEAARTIEDLGKLNAKVDIGIFVDYTRVKKAFGIYNKRTQKIMETIHVMFDELTTMDSEKFSLRPGFQSMNPATPSSGLVPNPIPQQPFLVAAAPIDIDIAASPVSTSIDQDEPSTRPKNLKQAMIEPSWIDAMQEEIHEFTRLQVWELVPRPDKVMQEEGIDFEESFAPVARIEAIRIFVANFPNKNITIFQIDVKTAFLKREVKEEVYVSQPEGFVDRDNPSKNMNLIVTQQVALNNALVSPAKRLKIEKCNARIKFSKPQREETYQFTLDALKLSPCYPAFLITAEVPEELGYFDKCDMLSTIHIDHMHQPWRTFVAIINKCIFGKSSGLDRLRPSRAQILWGKDTPKKTRKFKKVAPPLKKLSHVLEEEPAEKPKRAKKPAKKSTTMPTTSVVIRDNPGVSVSKKKTPTKVDRGKGIDPFKFHNDNNDDDSDDVTSKDHDYDVDSDADGDNEAKEYEEEEYVRTPDNYEFTDDEEGYEELYKDVNVRLRDVEHVEEGREDVEKTDDGHDAGNQETTYEQARDDKHVILTTVHDTQKTKVSLQSSFISSHFASQFLNLDN</sequence>
<feature type="region of interest" description="Disordered" evidence="1">
    <location>
        <begin position="681"/>
        <end position="709"/>
    </location>
</feature>
<feature type="region of interest" description="Disordered" evidence="1">
    <location>
        <begin position="551"/>
        <end position="664"/>
    </location>
</feature>
<dbReference type="Gene3D" id="3.30.420.10">
    <property type="entry name" value="Ribonuclease H-like superfamily/Ribonuclease H"/>
    <property type="match status" value="1"/>
</dbReference>
<accession>A0A6L2MWK7</accession>